<dbReference type="EMBL" id="MU267658">
    <property type="protein sequence ID" value="KAH7912152.1"/>
    <property type="molecule type" value="Genomic_DNA"/>
</dbReference>
<dbReference type="Proteomes" id="UP000790377">
    <property type="component" value="Unassembled WGS sequence"/>
</dbReference>
<sequence>MSDVSAAMDWGPGLIGLALSLGMYGVALAQYGFYLNAFPRDPRGLKALVLFVFIIDALHSYGMIAYNWAILVTCHRGVIGECPADLPWEAVMAPVISYSTTFIVQSFYGHRLWIISAHNKYITFTVFVIAVIEYALGISCIVGIIRNAGSPTAANTALAVGGAAAGLSVTCDVLITSSVFFYLRPQRSGIKRTGTAMQQLINIFVNMGLLTCLISLSLFVFNWTEDGQYWIGAPAPLICKSYTNSLMAVLNARKFIRDHAAKTAVELQTLPATRTSADQAPSVEL</sequence>
<name>A0ACB8AI20_9AGAM</name>
<gene>
    <name evidence="1" type="ORF">BJ138DRAFT_1149068</name>
</gene>
<comment type="caution">
    <text evidence="1">The sequence shown here is derived from an EMBL/GenBank/DDBJ whole genome shotgun (WGS) entry which is preliminary data.</text>
</comment>
<reference evidence="1" key="1">
    <citation type="journal article" date="2021" name="New Phytol.">
        <title>Evolutionary innovations through gain and loss of genes in the ectomycorrhizal Boletales.</title>
        <authorList>
            <person name="Wu G."/>
            <person name="Miyauchi S."/>
            <person name="Morin E."/>
            <person name="Kuo A."/>
            <person name="Drula E."/>
            <person name="Varga T."/>
            <person name="Kohler A."/>
            <person name="Feng B."/>
            <person name="Cao Y."/>
            <person name="Lipzen A."/>
            <person name="Daum C."/>
            <person name="Hundley H."/>
            <person name="Pangilinan J."/>
            <person name="Johnson J."/>
            <person name="Barry K."/>
            <person name="LaButti K."/>
            <person name="Ng V."/>
            <person name="Ahrendt S."/>
            <person name="Min B."/>
            <person name="Choi I.G."/>
            <person name="Park H."/>
            <person name="Plett J.M."/>
            <person name="Magnuson J."/>
            <person name="Spatafora J.W."/>
            <person name="Nagy L.G."/>
            <person name="Henrissat B."/>
            <person name="Grigoriev I.V."/>
            <person name="Yang Z.L."/>
            <person name="Xu J."/>
            <person name="Martin F.M."/>
        </authorList>
    </citation>
    <scope>NUCLEOTIDE SEQUENCE</scope>
    <source>
        <strain evidence="1">ATCC 28755</strain>
    </source>
</reference>
<keyword evidence="2" id="KW-1185">Reference proteome</keyword>
<organism evidence="1 2">
    <name type="scientific">Hygrophoropsis aurantiaca</name>
    <dbReference type="NCBI Taxonomy" id="72124"/>
    <lineage>
        <taxon>Eukaryota</taxon>
        <taxon>Fungi</taxon>
        <taxon>Dikarya</taxon>
        <taxon>Basidiomycota</taxon>
        <taxon>Agaricomycotina</taxon>
        <taxon>Agaricomycetes</taxon>
        <taxon>Agaricomycetidae</taxon>
        <taxon>Boletales</taxon>
        <taxon>Coniophorineae</taxon>
        <taxon>Hygrophoropsidaceae</taxon>
        <taxon>Hygrophoropsis</taxon>
    </lineage>
</organism>
<feature type="non-terminal residue" evidence="1">
    <location>
        <position position="285"/>
    </location>
</feature>
<proteinExistence type="predicted"/>
<protein>
    <submittedName>
        <fullName evidence="1">Uncharacterized protein</fullName>
    </submittedName>
</protein>
<evidence type="ECO:0000313" key="2">
    <source>
        <dbReference type="Proteomes" id="UP000790377"/>
    </source>
</evidence>
<evidence type="ECO:0000313" key="1">
    <source>
        <dbReference type="EMBL" id="KAH7912152.1"/>
    </source>
</evidence>
<accession>A0ACB8AI20</accession>